<proteinExistence type="predicted"/>
<feature type="compositionally biased region" description="Polar residues" evidence="1">
    <location>
        <begin position="70"/>
        <end position="84"/>
    </location>
</feature>
<evidence type="ECO:0000313" key="3">
    <source>
        <dbReference type="Proteomes" id="UP000593579"/>
    </source>
</evidence>
<comment type="caution">
    <text evidence="2">The sequence shown here is derived from an EMBL/GenBank/DDBJ whole genome shotgun (WGS) entry which is preliminary data.</text>
</comment>
<feature type="region of interest" description="Disordered" evidence="1">
    <location>
        <begin position="24"/>
        <end position="89"/>
    </location>
</feature>
<accession>A0A7J9CUQ4</accession>
<dbReference type="Proteomes" id="UP000593579">
    <property type="component" value="Unassembled WGS sequence"/>
</dbReference>
<keyword evidence="3" id="KW-1185">Reference proteome</keyword>
<evidence type="ECO:0000256" key="1">
    <source>
        <dbReference type="SAM" id="MobiDB-lite"/>
    </source>
</evidence>
<protein>
    <recommendedName>
        <fullName evidence="4">NAC domain-containing protein</fullName>
    </recommendedName>
</protein>
<evidence type="ECO:0000313" key="2">
    <source>
        <dbReference type="EMBL" id="MBA0752088.1"/>
    </source>
</evidence>
<dbReference type="OrthoDB" id="1912886at2759"/>
<name>A0A7J9CUQ4_GOSGO</name>
<evidence type="ECO:0008006" key="4">
    <source>
        <dbReference type="Google" id="ProtNLM"/>
    </source>
</evidence>
<feature type="compositionally biased region" description="Polar residues" evidence="1">
    <location>
        <begin position="46"/>
        <end position="60"/>
    </location>
</feature>
<dbReference type="EMBL" id="JABEZY010000013">
    <property type="protein sequence ID" value="MBA0752088.1"/>
    <property type="molecule type" value="Genomic_DNA"/>
</dbReference>
<organism evidence="2 3">
    <name type="scientific">Gossypium gossypioides</name>
    <name type="common">Mexican cotton</name>
    <name type="synonym">Selera gossypioides</name>
    <dbReference type="NCBI Taxonomy" id="34282"/>
    <lineage>
        <taxon>Eukaryota</taxon>
        <taxon>Viridiplantae</taxon>
        <taxon>Streptophyta</taxon>
        <taxon>Embryophyta</taxon>
        <taxon>Tracheophyta</taxon>
        <taxon>Spermatophyta</taxon>
        <taxon>Magnoliopsida</taxon>
        <taxon>eudicotyledons</taxon>
        <taxon>Gunneridae</taxon>
        <taxon>Pentapetalae</taxon>
        <taxon>rosids</taxon>
        <taxon>malvids</taxon>
        <taxon>Malvales</taxon>
        <taxon>Malvaceae</taxon>
        <taxon>Malvoideae</taxon>
        <taxon>Gossypium</taxon>
    </lineage>
</organism>
<dbReference type="AlphaFoldDB" id="A0A7J9CUQ4"/>
<reference evidence="2 3" key="1">
    <citation type="journal article" date="2019" name="Genome Biol. Evol.">
        <title>Insights into the evolution of the New World diploid cottons (Gossypium, subgenus Houzingenia) based on genome sequencing.</title>
        <authorList>
            <person name="Grover C.E."/>
            <person name="Arick M.A. 2nd"/>
            <person name="Thrash A."/>
            <person name="Conover J.L."/>
            <person name="Sanders W.S."/>
            <person name="Peterson D.G."/>
            <person name="Frelichowski J.E."/>
            <person name="Scheffler J.A."/>
            <person name="Scheffler B.E."/>
            <person name="Wendel J.F."/>
        </authorList>
    </citation>
    <scope>NUCLEOTIDE SEQUENCE [LARGE SCALE GENOMIC DNA]</scope>
    <source>
        <strain evidence="2">5</strain>
        <tissue evidence="2">Leaf</tissue>
    </source>
</reference>
<feature type="non-terminal residue" evidence="2">
    <location>
        <position position="171"/>
    </location>
</feature>
<gene>
    <name evidence="2" type="ORF">Gogos_000957</name>
</gene>
<sequence>DSYSLCRIFKKNIQLPKTKEAAVENNQSFGDEISRGREAEVEDENFNTSSSDVTQGTPNETGMADEYQPPFTSDEANSSANLSSLGPHLSSDPFQIPSYTNLHYQAPYPPLELEDFPQINIISETKASKAEIIDEYMMYDKCKDYMNGSLEEIFSLCASQDNSMPPLSMHD</sequence>